<reference evidence="2" key="2">
    <citation type="submission" date="2023-01" db="EMBL/GenBank/DDBJ databases">
        <authorList>
            <person name="Sun Q."/>
            <person name="Evtushenko L."/>
        </authorList>
    </citation>
    <scope>NUCLEOTIDE SEQUENCE</scope>
    <source>
        <strain evidence="2">VKM Ac-2007</strain>
    </source>
</reference>
<feature type="transmembrane region" description="Helical" evidence="1">
    <location>
        <begin position="124"/>
        <end position="149"/>
    </location>
</feature>
<dbReference type="AlphaFoldDB" id="A0A9W6MET3"/>
<keyword evidence="1" id="KW-1133">Transmembrane helix</keyword>
<comment type="caution">
    <text evidence="2">The sequence shown here is derived from an EMBL/GenBank/DDBJ whole genome shotgun (WGS) entry which is preliminary data.</text>
</comment>
<keyword evidence="1" id="KW-0812">Transmembrane</keyword>
<feature type="transmembrane region" description="Helical" evidence="1">
    <location>
        <begin position="161"/>
        <end position="183"/>
    </location>
</feature>
<feature type="transmembrane region" description="Helical" evidence="1">
    <location>
        <begin position="244"/>
        <end position="268"/>
    </location>
</feature>
<dbReference type="RefSeq" id="WP_271219706.1">
    <property type="nucleotide sequence ID" value="NZ_BAAAVD010000049.1"/>
</dbReference>
<evidence type="ECO:0000313" key="2">
    <source>
        <dbReference type="EMBL" id="GLK11320.1"/>
    </source>
</evidence>
<dbReference type="GO" id="GO:0005886">
    <property type="term" value="C:plasma membrane"/>
    <property type="evidence" value="ECO:0007669"/>
    <property type="project" value="UniProtKB-SubCell"/>
</dbReference>
<accession>A0A9W6MET3</accession>
<feature type="transmembrane region" description="Helical" evidence="1">
    <location>
        <begin position="39"/>
        <end position="61"/>
    </location>
</feature>
<dbReference type="Proteomes" id="UP001143474">
    <property type="component" value="Unassembled WGS sequence"/>
</dbReference>
<feature type="transmembrane region" description="Helical" evidence="1">
    <location>
        <begin position="73"/>
        <end position="96"/>
    </location>
</feature>
<dbReference type="PANTHER" id="PTHR37305:SF1">
    <property type="entry name" value="MEMBRANE PROTEIN"/>
    <property type="match status" value="1"/>
</dbReference>
<name>A0A9W6MET3_9ACTN</name>
<reference evidence="2" key="1">
    <citation type="journal article" date="2014" name="Int. J. Syst. Evol. Microbiol.">
        <title>Complete genome sequence of Corynebacterium casei LMG S-19264T (=DSM 44701T), isolated from a smear-ripened cheese.</title>
        <authorList>
            <consortium name="US DOE Joint Genome Institute (JGI-PGF)"/>
            <person name="Walter F."/>
            <person name="Albersmeier A."/>
            <person name="Kalinowski J."/>
            <person name="Ruckert C."/>
        </authorList>
    </citation>
    <scope>NUCLEOTIDE SEQUENCE</scope>
    <source>
        <strain evidence="2">VKM Ac-2007</strain>
    </source>
</reference>
<dbReference type="Pfam" id="PF12679">
    <property type="entry name" value="ABC2_membrane_2"/>
    <property type="match status" value="1"/>
</dbReference>
<dbReference type="GO" id="GO:0140359">
    <property type="term" value="F:ABC-type transporter activity"/>
    <property type="evidence" value="ECO:0007669"/>
    <property type="project" value="InterPro"/>
</dbReference>
<dbReference type="EMBL" id="BSEV01000011">
    <property type="protein sequence ID" value="GLK11320.1"/>
    <property type="molecule type" value="Genomic_DNA"/>
</dbReference>
<sequence>MSATSTRVTAEGRATVSAASAWAVVTAEWTKIRTVRSTFWTLPLTFVLSVGLGHLIGLSFADGVSGREETFDPLFAAFYGLTLGQLPLVAFGVLLVGAEYTSGTIRASLAAVPRRGLFYGGKAFTGLLTALAVSVVTVVATFLVSQAALGRYGTSLGAEGALPAVVAACLYLTLICVFAMGVATMLRSSTLSLGVLLPVFFLGSQGLGNVPGLKVVTQYLPDQVAAVAMHLTGPAGDPRFGRDYGAWTGMGILVLWVVAALVGGYLVLRRRDA</sequence>
<keyword evidence="1" id="KW-0472">Membrane</keyword>
<proteinExistence type="predicted"/>
<dbReference type="PANTHER" id="PTHR37305">
    <property type="entry name" value="INTEGRAL MEMBRANE PROTEIN-RELATED"/>
    <property type="match status" value="1"/>
</dbReference>
<gene>
    <name evidence="2" type="ORF">GCM10017600_47270</name>
</gene>
<evidence type="ECO:0000313" key="3">
    <source>
        <dbReference type="Proteomes" id="UP001143474"/>
    </source>
</evidence>
<evidence type="ECO:0000256" key="1">
    <source>
        <dbReference type="SAM" id="Phobius"/>
    </source>
</evidence>
<protein>
    <submittedName>
        <fullName evidence="2">ABC transporter</fullName>
    </submittedName>
</protein>
<keyword evidence="3" id="KW-1185">Reference proteome</keyword>
<feature type="transmembrane region" description="Helical" evidence="1">
    <location>
        <begin position="190"/>
        <end position="208"/>
    </location>
</feature>
<organism evidence="2 3">
    <name type="scientific">Streptosporangium carneum</name>
    <dbReference type="NCBI Taxonomy" id="47481"/>
    <lineage>
        <taxon>Bacteria</taxon>
        <taxon>Bacillati</taxon>
        <taxon>Actinomycetota</taxon>
        <taxon>Actinomycetes</taxon>
        <taxon>Streptosporangiales</taxon>
        <taxon>Streptosporangiaceae</taxon>
        <taxon>Streptosporangium</taxon>
    </lineage>
</organism>